<evidence type="ECO:0000256" key="2">
    <source>
        <dbReference type="SAM" id="Phobius"/>
    </source>
</evidence>
<dbReference type="InterPro" id="IPR001967">
    <property type="entry name" value="Peptidase_S11_N"/>
</dbReference>
<evidence type="ECO:0000313" key="4">
    <source>
        <dbReference type="EMBL" id="GAA4154826.1"/>
    </source>
</evidence>
<protein>
    <recommendedName>
        <fullName evidence="3">Peptidase S11 D-alanyl-D-alanine carboxypeptidase A N-terminal domain-containing protein</fullName>
    </recommendedName>
</protein>
<dbReference type="Gene3D" id="3.40.710.10">
    <property type="entry name" value="DD-peptidase/beta-lactamase superfamily"/>
    <property type="match status" value="1"/>
</dbReference>
<evidence type="ECO:0000259" key="3">
    <source>
        <dbReference type="Pfam" id="PF00768"/>
    </source>
</evidence>
<gene>
    <name evidence="4" type="ORF">GCM10022286_02880</name>
</gene>
<reference evidence="4" key="2">
    <citation type="submission" date="2023-12" db="EMBL/GenBank/DDBJ databases">
        <authorList>
            <person name="Sun Q."/>
            <person name="Inoue M."/>
        </authorList>
    </citation>
    <scope>NUCLEOTIDE SEQUENCE</scope>
    <source>
        <strain evidence="4">JCM 17590</strain>
    </source>
</reference>
<name>A0ABP7ZDV7_9MICO</name>
<dbReference type="SUPFAM" id="SSF56601">
    <property type="entry name" value="beta-lactamase/transpeptidase-like"/>
    <property type="match status" value="1"/>
</dbReference>
<dbReference type="Pfam" id="PF00768">
    <property type="entry name" value="Peptidase_S11"/>
    <property type="match status" value="1"/>
</dbReference>
<dbReference type="EMBL" id="BAABBV010000001">
    <property type="protein sequence ID" value="GAA4154826.1"/>
    <property type="molecule type" value="Genomic_DNA"/>
</dbReference>
<feature type="compositionally biased region" description="Acidic residues" evidence="1">
    <location>
        <begin position="1"/>
        <end position="17"/>
    </location>
</feature>
<dbReference type="InterPro" id="IPR012338">
    <property type="entry name" value="Beta-lactam/transpept-like"/>
</dbReference>
<keyword evidence="2" id="KW-0812">Transmembrane</keyword>
<proteinExistence type="predicted"/>
<keyword evidence="2" id="KW-1133">Transmembrane helix</keyword>
<feature type="transmembrane region" description="Helical" evidence="2">
    <location>
        <begin position="39"/>
        <end position="59"/>
    </location>
</feature>
<evidence type="ECO:0000256" key="1">
    <source>
        <dbReference type="SAM" id="MobiDB-lite"/>
    </source>
</evidence>
<comment type="caution">
    <text evidence="4">The sequence shown here is derived from an EMBL/GenBank/DDBJ whole genome shotgun (WGS) entry which is preliminary data.</text>
</comment>
<organism evidence="4 5">
    <name type="scientific">Gryllotalpicola daejeonensis</name>
    <dbReference type="NCBI Taxonomy" id="993087"/>
    <lineage>
        <taxon>Bacteria</taxon>
        <taxon>Bacillati</taxon>
        <taxon>Actinomycetota</taxon>
        <taxon>Actinomycetes</taxon>
        <taxon>Micrococcales</taxon>
        <taxon>Microbacteriaceae</taxon>
        <taxon>Gryllotalpicola</taxon>
    </lineage>
</organism>
<reference evidence="4" key="1">
    <citation type="journal article" date="2014" name="Int. J. Syst. Evol. Microbiol.">
        <title>Complete genome of a new Firmicutes species belonging to the dominant human colonic microbiota ('Ruminococcus bicirculans') reveals two chromosomes and a selective capacity to utilize plant glucans.</title>
        <authorList>
            <consortium name="NISC Comparative Sequencing Program"/>
            <person name="Wegmann U."/>
            <person name="Louis P."/>
            <person name="Goesmann A."/>
            <person name="Henrissat B."/>
            <person name="Duncan S.H."/>
            <person name="Flint H.J."/>
        </authorList>
    </citation>
    <scope>NUCLEOTIDE SEQUENCE</scope>
    <source>
        <strain evidence="4">JCM 17590</strain>
    </source>
</reference>
<feature type="domain" description="Peptidase S11 D-alanyl-D-alanine carboxypeptidase A N-terminal" evidence="3">
    <location>
        <begin position="108"/>
        <end position="320"/>
    </location>
</feature>
<feature type="region of interest" description="Disordered" evidence="1">
    <location>
        <begin position="1"/>
        <end position="34"/>
    </location>
</feature>
<keyword evidence="5" id="KW-1185">Reference proteome</keyword>
<sequence length="457" mass="47781">MNSATDFDDVIEADDAPEAQTAKPAQSETPRKPRGRRGLWISVSVVAAVLVGLIAYSGVAFTHPLPATAAVVPADAVKTVETAPVAPAWPAQGGAAVGLVGQPGLLGSSGSDSSVPIASMTKTITALVLLQKYPLTSGEQGPTITFTQKDVDLLNQVWTEDGSWAPVAAGEKLTLTQAITVMMLKSANNYARSLAQWSYGSQGAFVKAANSWLAKNGFTHTHLTDPSGYDPGSVSNMTDLVGIGELAISNPVLAKIVNTTSATMPSPVGKIANTDPLIGTHGIEGVKTGYTKQAGHCLLFAAKVDINGTSRTLIGVMLGQPTYTALWTGVPKLLASYEAAFHEVDLTDAGKTVYGTYTTPWGSTVNLVAATQPSVEIYSASSVTVKVSASKLAAAAAHEIAGTVTFSYGDKKVVADLRTDGELTEPSIGWRFTHPAVLFQWRPVLDWERAVLGKVAF</sequence>
<evidence type="ECO:0000313" key="5">
    <source>
        <dbReference type="Proteomes" id="UP001415169"/>
    </source>
</evidence>
<keyword evidence="2" id="KW-0472">Membrane</keyword>
<dbReference type="Proteomes" id="UP001415169">
    <property type="component" value="Unassembled WGS sequence"/>
</dbReference>
<dbReference type="RefSeq" id="WP_344789961.1">
    <property type="nucleotide sequence ID" value="NZ_BAABBV010000001.1"/>
</dbReference>
<accession>A0ABP7ZDV7</accession>